<evidence type="ECO:0000313" key="2">
    <source>
        <dbReference type="Proteomes" id="UP000192727"/>
    </source>
</evidence>
<gene>
    <name evidence="1" type="ORF">B7C51_13590</name>
</gene>
<dbReference type="Proteomes" id="UP000192727">
    <property type="component" value="Chromosome"/>
</dbReference>
<dbReference type="GeneID" id="64217205"/>
<sequence>MYFSKKQAEPVQEKETSIWTCENENCSCWMRDNFVFEQTPTCPICDSPMIQNTKVLPVVENMSSLKEA</sequence>
<dbReference type="AlphaFoldDB" id="A0A1U9YPB2"/>
<reference evidence="1 2" key="1">
    <citation type="submission" date="2017-03" db="EMBL/GenBank/DDBJ databases">
        <title>Paenibacillus larvae genome sequencing.</title>
        <authorList>
            <person name="Dingman D.W."/>
        </authorList>
    </citation>
    <scope>NUCLEOTIDE SEQUENCE [LARGE SCALE GENOMIC DNA]</scope>
    <source>
        <strain evidence="1 2">SAG 10367</strain>
    </source>
</reference>
<name>A0A1U9YPB2_9BACL</name>
<dbReference type="RefSeq" id="WP_023485057.1">
    <property type="nucleotide sequence ID" value="NZ_CP019794.1"/>
</dbReference>
<accession>A0A1U9YPB2</accession>
<proteinExistence type="predicted"/>
<protein>
    <submittedName>
        <fullName evidence="1">Cold-shock protein</fullName>
    </submittedName>
</protein>
<evidence type="ECO:0000313" key="1">
    <source>
        <dbReference type="EMBL" id="ARF68615.1"/>
    </source>
</evidence>
<organism evidence="1 2">
    <name type="scientific">Paenibacillus larvae subsp. pulvifaciens</name>
    <dbReference type="NCBI Taxonomy" id="1477"/>
    <lineage>
        <taxon>Bacteria</taxon>
        <taxon>Bacillati</taxon>
        <taxon>Bacillota</taxon>
        <taxon>Bacilli</taxon>
        <taxon>Bacillales</taxon>
        <taxon>Paenibacillaceae</taxon>
        <taxon>Paenibacillus</taxon>
    </lineage>
</organism>
<dbReference type="Pfam" id="PF14169">
    <property type="entry name" value="YdjO"/>
    <property type="match status" value="1"/>
</dbReference>
<dbReference type="InterPro" id="IPR025916">
    <property type="entry name" value="YdjO"/>
</dbReference>
<dbReference type="EMBL" id="CP020557">
    <property type="protein sequence ID" value="ARF68615.1"/>
    <property type="molecule type" value="Genomic_DNA"/>
</dbReference>